<gene>
    <name evidence="9" type="ORF">NCTC10359_01292</name>
</gene>
<proteinExistence type="inferred from homology"/>
<keyword evidence="3 9" id="KW-0489">Methyltransferase</keyword>
<dbReference type="GO" id="GO:0009007">
    <property type="term" value="F:site-specific DNA-methyltransferase (adenine-specific) activity"/>
    <property type="evidence" value="ECO:0007669"/>
    <property type="project" value="UniProtKB-EC"/>
</dbReference>
<comment type="catalytic activity">
    <reaction evidence="6">
        <text>a 2'-deoxyadenosine in DNA + S-adenosyl-L-methionine = an N(6)-methyl-2'-deoxyadenosine in DNA + S-adenosyl-L-homocysteine + H(+)</text>
        <dbReference type="Rhea" id="RHEA:15197"/>
        <dbReference type="Rhea" id="RHEA-COMP:12418"/>
        <dbReference type="Rhea" id="RHEA-COMP:12419"/>
        <dbReference type="ChEBI" id="CHEBI:15378"/>
        <dbReference type="ChEBI" id="CHEBI:57856"/>
        <dbReference type="ChEBI" id="CHEBI:59789"/>
        <dbReference type="ChEBI" id="CHEBI:90615"/>
        <dbReference type="ChEBI" id="CHEBI:90616"/>
        <dbReference type="EC" id="2.1.1.72"/>
    </reaction>
</comment>
<protein>
    <recommendedName>
        <fullName evidence="2">site-specific DNA-methyltransferase (adenine-specific)</fullName>
        <ecNumber evidence="2">2.1.1.72</ecNumber>
    </recommendedName>
</protein>
<dbReference type="GO" id="GO:0032259">
    <property type="term" value="P:methylation"/>
    <property type="evidence" value="ECO:0007669"/>
    <property type="project" value="UniProtKB-KW"/>
</dbReference>
<dbReference type="Pfam" id="PF18273">
    <property type="entry name" value="T3RM_EcoP15I_C"/>
    <property type="match status" value="1"/>
</dbReference>
<evidence type="ECO:0000313" key="10">
    <source>
        <dbReference type="Proteomes" id="UP000254437"/>
    </source>
</evidence>
<dbReference type="InterPro" id="IPR029063">
    <property type="entry name" value="SAM-dependent_MTases_sf"/>
</dbReference>
<dbReference type="GO" id="GO:0003677">
    <property type="term" value="F:DNA binding"/>
    <property type="evidence" value="ECO:0007669"/>
    <property type="project" value="InterPro"/>
</dbReference>
<comment type="similarity">
    <text evidence="1">Belongs to the N(4)/N(6)-methyltransferase family.</text>
</comment>
<keyword evidence="4 9" id="KW-0808">Transferase</keyword>
<dbReference type="EMBL" id="UGQU01000002">
    <property type="protein sequence ID" value="STZ62887.1"/>
    <property type="molecule type" value="Genomic_DNA"/>
</dbReference>
<evidence type="ECO:0000256" key="1">
    <source>
        <dbReference type="ARBA" id="ARBA00006594"/>
    </source>
</evidence>
<dbReference type="GO" id="GO:0008170">
    <property type="term" value="F:N-methyltransferase activity"/>
    <property type="evidence" value="ECO:0007669"/>
    <property type="project" value="InterPro"/>
</dbReference>
<sequence length="667" mass="77211">MIIQKLFDQNSPVQNEKLTLLKEHFPNCFDKDGHFLPEKMASELQSSDIVSSREFYQLNWLGKSYARYLRDCPPITLFGENQSHNQAPQNINSQNLLIKGDNLEVLKHLKNAYQRAVKMIYIDPPYNTGSDGFVYQDDRKFTPEQLAQLADMSLDEAKRVLDFTAKKSNSHSAWLTFMYPRLYIARELLKDDGVIFISIDDNEQAQLKLLCDEIFGEENFIAQFIINSNSSKNNSKHVSVSHEYMFCYAREKNNLDDEWRVEKLQVKAYQAKAKQLLKMNLSEEEIHQELLQLVKYPRFYDFDHFTFADDKGVYESDNSGGVENGNFDTQILHPITGKPCAMPSGGWRYKDDTLKKMITEGDIIFGVDESIIPRVKRYLHDYTEQIPKSNVYFDSQSTTKWLKSIGIPFSFPKAIELIKHFILIGTDENDFVMDFFAGSGTTAHSTMQLNVEMKHNRKFICVQLPENLDENLKNANSTEEKKSIKKMIDWTDKQNKPHNLFEITKERIIRSAQKIQSENPDYTGDLGFKIFETVDNFLVIDDNEINPQTALPDLFSHTFSDDEYHTLLTTWRVYDSHVLTDKVQSIDLVDYTAYLCDKTLYILYPDFGSGHIKALLDKLDNDKSFLIERIVLFGLSVDSAKQKELAQALTTYNNKKNLNIHLVVRVL</sequence>
<dbReference type="PIRSF" id="PIRSF015855">
    <property type="entry name" value="TypeIII_Mtase_mKpnI"/>
    <property type="match status" value="1"/>
</dbReference>
<feature type="domain" description="DNA methylase N-4/N-6" evidence="7">
    <location>
        <begin position="117"/>
        <end position="462"/>
    </location>
</feature>
<dbReference type="SUPFAM" id="SSF53335">
    <property type="entry name" value="S-adenosyl-L-methionine-dependent methyltransferases"/>
    <property type="match status" value="1"/>
</dbReference>
<accession>A0A378TQ87</accession>
<dbReference type="InterPro" id="IPR002941">
    <property type="entry name" value="DNA_methylase_N4/N6"/>
</dbReference>
<dbReference type="InterPro" id="IPR041405">
    <property type="entry name" value="T3RM_EcoP15I_C"/>
</dbReference>
<dbReference type="RefSeq" id="WP_115006712.1">
    <property type="nucleotide sequence ID" value="NZ_UGQU01000002.1"/>
</dbReference>
<dbReference type="Proteomes" id="UP000254437">
    <property type="component" value="Unassembled WGS sequence"/>
</dbReference>
<evidence type="ECO:0000256" key="2">
    <source>
        <dbReference type="ARBA" id="ARBA00011900"/>
    </source>
</evidence>
<dbReference type="Pfam" id="PF01555">
    <property type="entry name" value="N6_N4_Mtase"/>
    <property type="match status" value="1"/>
</dbReference>
<dbReference type="PRINTS" id="PR00506">
    <property type="entry name" value="D21N6MTFRASE"/>
</dbReference>
<evidence type="ECO:0000259" key="8">
    <source>
        <dbReference type="Pfam" id="PF18273"/>
    </source>
</evidence>
<keyword evidence="5" id="KW-0949">S-adenosyl-L-methionine</keyword>
<name>A0A378TQ87_MORLA</name>
<dbReference type="EC" id="2.1.1.72" evidence="2"/>
<dbReference type="STRING" id="477.A9309_04070"/>
<feature type="domain" description="Type III R-M EcoP15I C-terminal" evidence="8">
    <location>
        <begin position="563"/>
        <end position="658"/>
    </location>
</feature>
<evidence type="ECO:0000256" key="6">
    <source>
        <dbReference type="ARBA" id="ARBA00047942"/>
    </source>
</evidence>
<evidence type="ECO:0000256" key="5">
    <source>
        <dbReference type="ARBA" id="ARBA00022691"/>
    </source>
</evidence>
<evidence type="ECO:0000256" key="3">
    <source>
        <dbReference type="ARBA" id="ARBA00022603"/>
    </source>
</evidence>
<dbReference type="PROSITE" id="PS00092">
    <property type="entry name" value="N6_MTASE"/>
    <property type="match status" value="1"/>
</dbReference>
<dbReference type="REBASE" id="405047">
    <property type="entry name" value="M.Mla10359ORF1292P"/>
</dbReference>
<evidence type="ECO:0000256" key="4">
    <source>
        <dbReference type="ARBA" id="ARBA00022679"/>
    </source>
</evidence>
<dbReference type="InterPro" id="IPR002295">
    <property type="entry name" value="N4/N6-MTase_EcoPI_Mod-like"/>
</dbReference>
<dbReference type="Gene3D" id="3.40.50.150">
    <property type="entry name" value="Vaccinia Virus protein VP39"/>
    <property type="match status" value="1"/>
</dbReference>
<evidence type="ECO:0000259" key="7">
    <source>
        <dbReference type="Pfam" id="PF01555"/>
    </source>
</evidence>
<dbReference type="AlphaFoldDB" id="A0A378TQ87"/>
<evidence type="ECO:0000313" key="9">
    <source>
        <dbReference type="EMBL" id="STZ62887.1"/>
    </source>
</evidence>
<organism evidence="9 10">
    <name type="scientific">Moraxella lacunata</name>
    <dbReference type="NCBI Taxonomy" id="477"/>
    <lineage>
        <taxon>Bacteria</taxon>
        <taxon>Pseudomonadati</taxon>
        <taxon>Pseudomonadota</taxon>
        <taxon>Gammaproteobacteria</taxon>
        <taxon>Moraxellales</taxon>
        <taxon>Moraxellaceae</taxon>
        <taxon>Moraxella</taxon>
    </lineage>
</organism>
<dbReference type="InterPro" id="IPR002052">
    <property type="entry name" value="DNA_methylase_N6_adenine_CS"/>
</dbReference>
<reference evidence="9 10" key="1">
    <citation type="submission" date="2018-06" db="EMBL/GenBank/DDBJ databases">
        <authorList>
            <consortium name="Pathogen Informatics"/>
            <person name="Doyle S."/>
        </authorList>
    </citation>
    <scope>NUCLEOTIDE SEQUENCE [LARGE SCALE GENOMIC DNA]</scope>
    <source>
        <strain evidence="9 10">NCTC10359</strain>
    </source>
</reference>